<sequence>PISTSKTSFLPLLPSFLSLLLLSGSPPLPSPSGRKTQKRRRQHRHRRRDVLRELRPEEHFPPVKAGRQVLPPAAVQGELHRRLHLLLRRLRRRSLPVGVPAGHPPGPRRPRRPLTPSHPAAIPPVHPPEQSSSSSSHQEDLLLVQPRQSHPAAAGAQEGQGAHLVVFFFLLSNVFPHPPLASRVLERRVVTVSPLHGVRRWVGDGVLADVDTVLRQRPPWGLPGMLQVQDGGREESAVVGRPPWIWPPDRLKYRHLNRVEKGAVQPYVVCESFSFILCLYLQRNLAQSNHMHGTMWTIFF</sequence>
<feature type="non-terminal residue" evidence="3">
    <location>
        <position position="1"/>
    </location>
</feature>
<evidence type="ECO:0000313" key="3">
    <source>
        <dbReference type="EMBL" id="JAT42768.1"/>
    </source>
</evidence>
<feature type="region of interest" description="Disordered" evidence="1">
    <location>
        <begin position="96"/>
        <end position="139"/>
    </location>
</feature>
<gene>
    <name evidence="3" type="primary">Wnt5_0</name>
    <name evidence="3" type="ORF">g.168927</name>
</gene>
<proteinExistence type="predicted"/>
<evidence type="ECO:0000256" key="2">
    <source>
        <dbReference type="SAM" id="SignalP"/>
    </source>
</evidence>
<dbReference type="EMBL" id="GDJX01025168">
    <property type="protein sequence ID" value="JAT42768.1"/>
    <property type="molecule type" value="Transcribed_RNA"/>
</dbReference>
<feature type="compositionally biased region" description="Basic and acidic residues" evidence="1">
    <location>
        <begin position="50"/>
        <end position="61"/>
    </location>
</feature>
<feature type="chain" id="PRO_5008899508" evidence="2">
    <location>
        <begin position="25"/>
        <end position="300"/>
    </location>
</feature>
<accession>A0A1D1XK45</accession>
<reference evidence="3" key="1">
    <citation type="submission" date="2015-07" db="EMBL/GenBank/DDBJ databases">
        <title>Transcriptome Assembly of Anthurium amnicola.</title>
        <authorList>
            <person name="Suzuki J."/>
        </authorList>
    </citation>
    <scope>NUCLEOTIDE SEQUENCE</scope>
</reference>
<dbReference type="AlphaFoldDB" id="A0A1D1XK45"/>
<feature type="compositionally biased region" description="Basic residues" evidence="1">
    <location>
        <begin position="35"/>
        <end position="49"/>
    </location>
</feature>
<organism evidence="3">
    <name type="scientific">Anthurium amnicola</name>
    <dbReference type="NCBI Taxonomy" id="1678845"/>
    <lineage>
        <taxon>Eukaryota</taxon>
        <taxon>Viridiplantae</taxon>
        <taxon>Streptophyta</taxon>
        <taxon>Embryophyta</taxon>
        <taxon>Tracheophyta</taxon>
        <taxon>Spermatophyta</taxon>
        <taxon>Magnoliopsida</taxon>
        <taxon>Liliopsida</taxon>
        <taxon>Araceae</taxon>
        <taxon>Pothoideae</taxon>
        <taxon>Potheae</taxon>
        <taxon>Anthurium</taxon>
    </lineage>
</organism>
<name>A0A1D1XK45_9ARAE</name>
<protein>
    <submittedName>
        <fullName evidence="3">Protein Wnt-5</fullName>
    </submittedName>
</protein>
<feature type="region of interest" description="Disordered" evidence="1">
    <location>
        <begin position="24"/>
        <end position="65"/>
    </location>
</feature>
<keyword evidence="2" id="KW-0732">Signal</keyword>
<feature type="signal peptide" evidence="2">
    <location>
        <begin position="1"/>
        <end position="24"/>
    </location>
</feature>
<evidence type="ECO:0000256" key="1">
    <source>
        <dbReference type="SAM" id="MobiDB-lite"/>
    </source>
</evidence>